<name>A0A4C1UWG9_EUMVA</name>
<comment type="caution">
    <text evidence="1">The sequence shown here is derived from an EMBL/GenBank/DDBJ whole genome shotgun (WGS) entry which is preliminary data.</text>
</comment>
<reference evidence="1 2" key="1">
    <citation type="journal article" date="2019" name="Commun. Biol.">
        <title>The bagworm genome reveals a unique fibroin gene that provides high tensile strength.</title>
        <authorList>
            <person name="Kono N."/>
            <person name="Nakamura H."/>
            <person name="Ohtoshi R."/>
            <person name="Tomita M."/>
            <person name="Numata K."/>
            <person name="Arakawa K."/>
        </authorList>
    </citation>
    <scope>NUCLEOTIDE SEQUENCE [LARGE SCALE GENOMIC DNA]</scope>
</reference>
<accession>A0A4C1UWG9</accession>
<protein>
    <submittedName>
        <fullName evidence="1">Uncharacterized protein</fullName>
    </submittedName>
</protein>
<dbReference type="AlphaFoldDB" id="A0A4C1UWG9"/>
<organism evidence="1 2">
    <name type="scientific">Eumeta variegata</name>
    <name type="common">Bagworm moth</name>
    <name type="synonym">Eumeta japonica</name>
    <dbReference type="NCBI Taxonomy" id="151549"/>
    <lineage>
        <taxon>Eukaryota</taxon>
        <taxon>Metazoa</taxon>
        <taxon>Ecdysozoa</taxon>
        <taxon>Arthropoda</taxon>
        <taxon>Hexapoda</taxon>
        <taxon>Insecta</taxon>
        <taxon>Pterygota</taxon>
        <taxon>Neoptera</taxon>
        <taxon>Endopterygota</taxon>
        <taxon>Lepidoptera</taxon>
        <taxon>Glossata</taxon>
        <taxon>Ditrysia</taxon>
        <taxon>Tineoidea</taxon>
        <taxon>Psychidae</taxon>
        <taxon>Oiketicinae</taxon>
        <taxon>Eumeta</taxon>
    </lineage>
</organism>
<gene>
    <name evidence="1" type="ORF">EVAR_18166_1</name>
</gene>
<dbReference type="EMBL" id="BGZK01000232">
    <property type="protein sequence ID" value="GBP30367.1"/>
    <property type="molecule type" value="Genomic_DNA"/>
</dbReference>
<evidence type="ECO:0000313" key="2">
    <source>
        <dbReference type="Proteomes" id="UP000299102"/>
    </source>
</evidence>
<dbReference type="Proteomes" id="UP000299102">
    <property type="component" value="Unassembled WGS sequence"/>
</dbReference>
<sequence>MGGMRVTPGTALRGTDYNLGGAKAKNNKDEIRAGAGVRADAVRVTERPLSAAQMYRSAALGAHLVFVLFTPRRQIPLTISTAFCASTPIMFQ</sequence>
<evidence type="ECO:0000313" key="1">
    <source>
        <dbReference type="EMBL" id="GBP30367.1"/>
    </source>
</evidence>
<proteinExistence type="predicted"/>
<keyword evidence="2" id="KW-1185">Reference proteome</keyword>